<dbReference type="Proteomes" id="UP000887575">
    <property type="component" value="Unassembled WGS sequence"/>
</dbReference>
<organism evidence="2 3">
    <name type="scientific">Mesorhabditis belari</name>
    <dbReference type="NCBI Taxonomy" id="2138241"/>
    <lineage>
        <taxon>Eukaryota</taxon>
        <taxon>Metazoa</taxon>
        <taxon>Ecdysozoa</taxon>
        <taxon>Nematoda</taxon>
        <taxon>Chromadorea</taxon>
        <taxon>Rhabditida</taxon>
        <taxon>Rhabditina</taxon>
        <taxon>Rhabditomorpha</taxon>
        <taxon>Rhabditoidea</taxon>
        <taxon>Rhabditidae</taxon>
        <taxon>Mesorhabditinae</taxon>
        <taxon>Mesorhabditis</taxon>
    </lineage>
</organism>
<proteinExistence type="predicted"/>
<dbReference type="WBParaSite" id="MBELARI_LOCUS6376">
    <property type="protein sequence ID" value="MBELARI_LOCUS6376"/>
    <property type="gene ID" value="MBELARI_LOCUS6376"/>
</dbReference>
<accession>A0AAF3FIB7</accession>
<sequence length="382" mass="43479">MRGEVNPNEELDVYICIHTYKDTITLCSRTTKLSLNRRDCAIDIKLGLWVALKIDEDTQKPSFISPVGPPLETSLDNNGELIIHCRAALCETDAYQYSVPEKFVWSPEFDFIYDDNDRMTEDRGVRPNYLYTIQIKPMENAMLMSGYSKAIAIFEVVEIVGDAEGQIDIVKAPWISRSAHLPNLTATALSKREDLSKVNQNTFYKGIVCQSRTLGERSEVYVWSRNTGRFKISAQLLSRVTLQVGDWVKFQLKISHPREGPEAQRVHTLHAEEPRETSSETDNRGTTRALMLVRVVLTDAKSHDAEDEEIGTVGIKGLCAALRDKAYDIDDLIQNRNVVKFWAKFQMRDPVRHWEFRDLGDDPIEEPDETPAALPKGDLINF</sequence>
<evidence type="ECO:0000256" key="1">
    <source>
        <dbReference type="SAM" id="MobiDB-lite"/>
    </source>
</evidence>
<keyword evidence="2" id="KW-1185">Reference proteome</keyword>
<dbReference type="AlphaFoldDB" id="A0AAF3FIB7"/>
<evidence type="ECO:0000313" key="2">
    <source>
        <dbReference type="Proteomes" id="UP000887575"/>
    </source>
</evidence>
<name>A0AAF3FIB7_9BILA</name>
<evidence type="ECO:0000313" key="3">
    <source>
        <dbReference type="WBParaSite" id="MBELARI_LOCUS6376"/>
    </source>
</evidence>
<protein>
    <submittedName>
        <fullName evidence="3">Uncharacterized protein</fullName>
    </submittedName>
</protein>
<reference evidence="3" key="1">
    <citation type="submission" date="2024-02" db="UniProtKB">
        <authorList>
            <consortium name="WormBaseParasite"/>
        </authorList>
    </citation>
    <scope>IDENTIFICATION</scope>
</reference>
<feature type="region of interest" description="Disordered" evidence="1">
    <location>
        <begin position="259"/>
        <end position="284"/>
    </location>
</feature>
<feature type="region of interest" description="Disordered" evidence="1">
    <location>
        <begin position="362"/>
        <end position="382"/>
    </location>
</feature>